<protein>
    <submittedName>
        <fullName evidence="1">Uncharacterized protein</fullName>
    </submittedName>
</protein>
<sequence>MIQPFLNATCSPANYIFCTKFEALSSKDCDKILQFPSLTSIKHLNDRTLIGNFPGKLPRKIRKNAV</sequence>
<evidence type="ECO:0000313" key="1">
    <source>
        <dbReference type="EMBL" id="MBX35217.1"/>
    </source>
</evidence>
<accession>A0A2P2MYB8</accession>
<organism evidence="1">
    <name type="scientific">Rhizophora mucronata</name>
    <name type="common">Asiatic mangrove</name>
    <dbReference type="NCBI Taxonomy" id="61149"/>
    <lineage>
        <taxon>Eukaryota</taxon>
        <taxon>Viridiplantae</taxon>
        <taxon>Streptophyta</taxon>
        <taxon>Embryophyta</taxon>
        <taxon>Tracheophyta</taxon>
        <taxon>Spermatophyta</taxon>
        <taxon>Magnoliopsida</taxon>
        <taxon>eudicotyledons</taxon>
        <taxon>Gunneridae</taxon>
        <taxon>Pentapetalae</taxon>
        <taxon>rosids</taxon>
        <taxon>fabids</taxon>
        <taxon>Malpighiales</taxon>
        <taxon>Rhizophoraceae</taxon>
        <taxon>Rhizophora</taxon>
    </lineage>
</organism>
<reference evidence="1" key="1">
    <citation type="submission" date="2018-02" db="EMBL/GenBank/DDBJ databases">
        <title>Rhizophora mucronata_Transcriptome.</title>
        <authorList>
            <person name="Meera S.P."/>
            <person name="Sreeshan A."/>
            <person name="Augustine A."/>
        </authorList>
    </citation>
    <scope>NUCLEOTIDE SEQUENCE</scope>
    <source>
        <tissue evidence="1">Leaf</tissue>
    </source>
</reference>
<name>A0A2P2MYB8_RHIMU</name>
<proteinExistence type="predicted"/>
<dbReference type="AlphaFoldDB" id="A0A2P2MYB8"/>
<dbReference type="EMBL" id="GGEC01054733">
    <property type="protein sequence ID" value="MBX35217.1"/>
    <property type="molecule type" value="Transcribed_RNA"/>
</dbReference>